<gene>
    <name evidence="2" type="ORF">KC685_02310</name>
</gene>
<dbReference type="SUPFAM" id="SSF51126">
    <property type="entry name" value="Pectin lyase-like"/>
    <property type="match status" value="1"/>
</dbReference>
<sequence length="552" mass="59303">MNNIYFLKHSKTYPAFTFIEILVVVGLIALLGAVVAIAINPTKMYESAKVSETKNELNALYSAIDQYLIDNSGYPEGVSSIYKEVCKSGVPRSECESRGMISLDDLIPDYVVDIPISPDVEDDSLGTGYEVKVKGSNQRTAMIDGIFIPTDQTPITVNDEDIIVVGSGQTYTTITSAMNSITDSSATKSYTIFVMPGTYNESIDIKEYVEVRGSGVGKTVLLNNAYMSNSSSIRDLTIKRSGNISWWAPIDAYSRRAANPCYVKNVNIEIDTNTGPIYPLLTRTGSFMIANNVTVNAKQPPAGDGLYAITHNAGGGRFYNMNIALEVKSGSGTRDDVGIVNTFWASNFSMYDSDITITNNATSNNTIDKIIYTNSAAQTRIYDSVINYTSATKSVGLFYPVSSGNTMLIDNVVANLSVTGSGTTTYGFYGIINSSSITDSTININKSSDGTVYGVRINKTPVSVTNTSVNIENIDSSPTSYALYVETSSPSISGSDFTATGVGTTYGGYITNVTCNPTISNTDFFGTTTGLFLNSGCTPNLTNVTYNSLVDL</sequence>
<feature type="transmembrane region" description="Helical" evidence="1">
    <location>
        <begin position="15"/>
        <end position="39"/>
    </location>
</feature>
<dbReference type="InterPro" id="IPR012334">
    <property type="entry name" value="Pectin_lyas_fold"/>
</dbReference>
<dbReference type="InterPro" id="IPR011050">
    <property type="entry name" value="Pectin_lyase_fold/virulence"/>
</dbReference>
<dbReference type="Gene3D" id="2.160.20.10">
    <property type="entry name" value="Single-stranded right-handed beta-helix, Pectin lyase-like"/>
    <property type="match status" value="1"/>
</dbReference>
<proteinExistence type="predicted"/>
<comment type="caution">
    <text evidence="2">The sequence shown here is derived from an EMBL/GenBank/DDBJ whole genome shotgun (WGS) entry which is preliminary data.</text>
</comment>
<evidence type="ECO:0000313" key="3">
    <source>
        <dbReference type="Proteomes" id="UP000741282"/>
    </source>
</evidence>
<reference evidence="2" key="2">
    <citation type="journal article" date="2021" name="Microbiome">
        <title>Successional dynamics and alternative stable states in a saline activated sludge microbial community over 9 years.</title>
        <authorList>
            <person name="Wang Y."/>
            <person name="Ye J."/>
            <person name="Ju F."/>
            <person name="Liu L."/>
            <person name="Boyd J.A."/>
            <person name="Deng Y."/>
            <person name="Parks D.H."/>
            <person name="Jiang X."/>
            <person name="Yin X."/>
            <person name="Woodcroft B.J."/>
            <person name="Tyson G.W."/>
            <person name="Hugenholtz P."/>
            <person name="Polz M.F."/>
            <person name="Zhang T."/>
        </authorList>
    </citation>
    <scope>NUCLEOTIDE SEQUENCE</scope>
    <source>
        <strain evidence="2">HKST-UBA17</strain>
    </source>
</reference>
<evidence type="ECO:0000256" key="1">
    <source>
        <dbReference type="SAM" id="Phobius"/>
    </source>
</evidence>
<evidence type="ECO:0000313" key="2">
    <source>
        <dbReference type="EMBL" id="MCA9376731.1"/>
    </source>
</evidence>
<keyword evidence="1" id="KW-0472">Membrane</keyword>
<dbReference type="SUPFAM" id="SSF54523">
    <property type="entry name" value="Pili subunits"/>
    <property type="match status" value="1"/>
</dbReference>
<dbReference type="InterPro" id="IPR045584">
    <property type="entry name" value="Pilin-like"/>
</dbReference>
<evidence type="ECO:0008006" key="4">
    <source>
        <dbReference type="Google" id="ProtNLM"/>
    </source>
</evidence>
<dbReference type="Proteomes" id="UP000741282">
    <property type="component" value="Unassembled WGS sequence"/>
</dbReference>
<dbReference type="Gene3D" id="3.30.700.10">
    <property type="entry name" value="Glycoprotein, Type 4 Pilin"/>
    <property type="match status" value="1"/>
</dbReference>
<protein>
    <recommendedName>
        <fullName evidence="4">Prepilin-type N-terminal cleavage/methylation domain-containing protein</fullName>
    </recommendedName>
</protein>
<dbReference type="AlphaFoldDB" id="A0A955I2R7"/>
<name>A0A955I2R7_9BACT</name>
<keyword evidence="1" id="KW-0812">Transmembrane</keyword>
<reference evidence="2" key="1">
    <citation type="submission" date="2020-04" db="EMBL/GenBank/DDBJ databases">
        <authorList>
            <person name="Zhang T."/>
        </authorList>
    </citation>
    <scope>NUCLEOTIDE SEQUENCE</scope>
    <source>
        <strain evidence="2">HKST-UBA17</strain>
    </source>
</reference>
<organism evidence="2 3">
    <name type="scientific">Candidatus Dojkabacteria bacterium</name>
    <dbReference type="NCBI Taxonomy" id="2099670"/>
    <lineage>
        <taxon>Bacteria</taxon>
        <taxon>Candidatus Dojkabacteria</taxon>
    </lineage>
</organism>
<keyword evidence="1" id="KW-1133">Transmembrane helix</keyword>
<dbReference type="EMBL" id="JAGQLN010000006">
    <property type="protein sequence ID" value="MCA9376731.1"/>
    <property type="molecule type" value="Genomic_DNA"/>
</dbReference>
<accession>A0A955I2R7</accession>